<name>A0A8F3IGE6_9PROT</name>
<dbReference type="EMBL" id="LRRD01000013">
    <property type="protein sequence ID" value="KXW58544.1"/>
    <property type="molecule type" value="Genomic_DNA"/>
</dbReference>
<dbReference type="EMBL" id="CP071137">
    <property type="protein sequence ID" value="QWY76395.1"/>
    <property type="molecule type" value="Genomic_DNA"/>
</dbReference>
<keyword evidence="1" id="KW-0472">Membrane</keyword>
<feature type="transmembrane region" description="Helical" evidence="1">
    <location>
        <begin position="47"/>
        <end position="74"/>
    </location>
</feature>
<keyword evidence="1" id="KW-1133">Transmembrane helix</keyword>
<feature type="transmembrane region" description="Helical" evidence="1">
    <location>
        <begin position="163"/>
        <end position="182"/>
    </location>
</feature>
<feature type="transmembrane region" description="Helical" evidence="1">
    <location>
        <begin position="245"/>
        <end position="265"/>
    </location>
</feature>
<accession>A0A8F3IGE6</accession>
<dbReference type="Proteomes" id="UP000683551">
    <property type="component" value="Chromosome"/>
</dbReference>
<reference evidence="2 4" key="1">
    <citation type="submission" date="2016-01" db="EMBL/GenBank/DDBJ databases">
        <title>Genome sequence of the acidophilic iron oxidising Ferrovum strain Z-31.</title>
        <authorList>
            <person name="Poehlein A."/>
            <person name="Ullrich S.R."/>
            <person name="Schloemann M."/>
            <person name="Muehling M."/>
            <person name="Daniel R."/>
        </authorList>
    </citation>
    <scope>NUCLEOTIDE SEQUENCE [LARGE SCALE GENOMIC DNA]</scope>
    <source>
        <strain evidence="2 4">Z-31</strain>
    </source>
</reference>
<feature type="transmembrane region" description="Helical" evidence="1">
    <location>
        <begin position="203"/>
        <end position="225"/>
    </location>
</feature>
<protein>
    <submittedName>
        <fullName evidence="2">Putative hydrogenase 2 b cytochrome subunit</fullName>
    </submittedName>
</protein>
<dbReference type="PANTHER" id="PTHR43044">
    <property type="match status" value="1"/>
</dbReference>
<feature type="transmembrane region" description="Helical" evidence="1">
    <location>
        <begin position="272"/>
        <end position="291"/>
    </location>
</feature>
<evidence type="ECO:0000313" key="2">
    <source>
        <dbReference type="EMBL" id="KXW58544.1"/>
    </source>
</evidence>
<dbReference type="PATRIC" id="fig|1789004.3.peg.958"/>
<evidence type="ECO:0000256" key="1">
    <source>
        <dbReference type="SAM" id="Phobius"/>
    </source>
</evidence>
<dbReference type="OrthoDB" id="140980at2"/>
<feature type="transmembrane region" description="Helical" evidence="1">
    <location>
        <begin position="124"/>
        <end position="143"/>
    </location>
</feature>
<dbReference type="GeneID" id="301709630"/>
<sequence>MIPFASWSVLTVDFLIVLHLCLAGVALPCLLHLVNAKWRYEVRHISVAFFALYPLAVILLLILLFGGEMTFPWAGTFEHLPKWNNLKFLRVREIAGIIIVGLAYGSFVRLQRTSEDSPENLSRFKALAAAIPFIHVLYCTMVAWDFEMTLLPHWESSMFSVNYIVSVSGMFLASFVILLTILQNTGVIQQKIRLQIFNYLAQMMLGFTILWIYTFFGQYLIIWYGNITEETGRIYQMQYGVYSPLFWMFFVMKFIIPFVTLVFPFSRHNPRVIFFIACDIVLGSWVERYTWISGTYPTPHFPMTGSFDIGVTVVVMVTAFLIVRSRLRNTQVIK</sequence>
<dbReference type="AlphaFoldDB" id="A0A8F3IGE6"/>
<organism evidence="2 4">
    <name type="scientific">Ferrovum myxofaciens</name>
    <dbReference type="NCBI Taxonomy" id="416213"/>
    <lineage>
        <taxon>Bacteria</taxon>
        <taxon>Pseudomonadati</taxon>
        <taxon>Pseudomonadota</taxon>
        <taxon>Betaproteobacteria</taxon>
        <taxon>Ferrovales</taxon>
        <taxon>Ferrovaceae</taxon>
        <taxon>Ferrovum</taxon>
    </lineage>
</organism>
<feature type="transmembrane region" description="Helical" evidence="1">
    <location>
        <begin position="94"/>
        <end position="112"/>
    </location>
</feature>
<dbReference type="RefSeq" id="WP_031597849.1">
    <property type="nucleotide sequence ID" value="NZ_CP053675.1"/>
</dbReference>
<keyword evidence="4" id="KW-1185">Reference proteome</keyword>
<feature type="transmembrane region" description="Helical" evidence="1">
    <location>
        <begin position="14"/>
        <end position="35"/>
    </location>
</feature>
<proteinExistence type="predicted"/>
<reference evidence="3" key="2">
    <citation type="submission" date="2021-02" db="EMBL/GenBank/DDBJ databases">
        <title>Comparative genomics of Ferrovum myxofaciens strains, predominant extremophile bacteria forming large biofilm stalactites in acid mine ecosystems.</title>
        <authorList>
            <person name="Burkartova K."/>
            <person name="Ridl J."/>
            <person name="Pajer P."/>
            <person name="Falteisek L."/>
        </authorList>
    </citation>
    <scope>NUCLEOTIDE SEQUENCE</scope>
    <source>
        <strain evidence="3">MI1III</strain>
    </source>
</reference>
<keyword evidence="1" id="KW-0812">Transmembrane</keyword>
<accession>A0A149W068</accession>
<feature type="transmembrane region" description="Helical" evidence="1">
    <location>
        <begin position="303"/>
        <end position="323"/>
    </location>
</feature>
<dbReference type="PANTHER" id="PTHR43044:SF1">
    <property type="entry name" value="QUINOL:CYTOCHROME C OXIDOREDUCTASE QUINONE-BINDING SUBUNIT 2"/>
    <property type="match status" value="1"/>
</dbReference>
<evidence type="ECO:0000313" key="3">
    <source>
        <dbReference type="EMBL" id="QWY76395.1"/>
    </source>
</evidence>
<evidence type="ECO:0000313" key="4">
    <source>
        <dbReference type="Proteomes" id="UP000075653"/>
    </source>
</evidence>
<gene>
    <name evidence="2" type="ORF">FEMY_09430</name>
    <name evidence="3" type="ORF">JZL65_07685</name>
</gene>
<dbReference type="Proteomes" id="UP000075653">
    <property type="component" value="Unassembled WGS sequence"/>
</dbReference>